<organism evidence="1">
    <name type="scientific">marine metagenome</name>
    <dbReference type="NCBI Taxonomy" id="408172"/>
    <lineage>
        <taxon>unclassified sequences</taxon>
        <taxon>metagenomes</taxon>
        <taxon>ecological metagenomes</taxon>
    </lineage>
</organism>
<dbReference type="AlphaFoldDB" id="A0A382LW14"/>
<protein>
    <submittedName>
        <fullName evidence="1">Uncharacterized protein</fullName>
    </submittedName>
</protein>
<sequence>MLKTIYSIHPPKHGKKSHTIFGHQIIEKDKARYVCPKDFSENDINPTNFDKLKTELDLDSILILDRVKNIGDERCIIDHVNRSGYNFLTGKTPYKNLPTFPDISHIYNAIPNMDGIKVHTIGPIRFSKINSKGILYSESVGVISPIWHYVGVKVFARNYKTKD</sequence>
<name>A0A382LW14_9ZZZZ</name>
<accession>A0A382LW14</accession>
<gene>
    <name evidence="1" type="ORF">METZ01_LOCUS293803</name>
</gene>
<reference evidence="1" key="1">
    <citation type="submission" date="2018-05" db="EMBL/GenBank/DDBJ databases">
        <authorList>
            <person name="Lanie J.A."/>
            <person name="Ng W.-L."/>
            <person name="Kazmierczak K.M."/>
            <person name="Andrzejewski T.M."/>
            <person name="Davidsen T.M."/>
            <person name="Wayne K.J."/>
            <person name="Tettelin H."/>
            <person name="Glass J.I."/>
            <person name="Rusch D."/>
            <person name="Podicherti R."/>
            <person name="Tsui H.-C.T."/>
            <person name="Winkler M.E."/>
        </authorList>
    </citation>
    <scope>NUCLEOTIDE SEQUENCE</scope>
</reference>
<evidence type="ECO:0000313" key="1">
    <source>
        <dbReference type="EMBL" id="SVC40949.1"/>
    </source>
</evidence>
<dbReference type="EMBL" id="UINC01089666">
    <property type="protein sequence ID" value="SVC40949.1"/>
    <property type="molecule type" value="Genomic_DNA"/>
</dbReference>
<proteinExistence type="predicted"/>